<comment type="caution">
    <text evidence="1">The sequence shown here is derived from an EMBL/GenBank/DDBJ whole genome shotgun (WGS) entry which is preliminary data.</text>
</comment>
<protein>
    <submittedName>
        <fullName evidence="1">Uncharacterized protein</fullName>
    </submittedName>
</protein>
<proteinExistence type="predicted"/>
<name>A0ACC0KU86_CHOFU</name>
<evidence type="ECO:0000313" key="2">
    <source>
        <dbReference type="Proteomes" id="UP001064048"/>
    </source>
</evidence>
<evidence type="ECO:0000313" key="1">
    <source>
        <dbReference type="EMBL" id="KAI8440119.1"/>
    </source>
</evidence>
<sequence length="958" mass="107674">MSKRTQPSWSPPVKKEQRPVLRLYNSLSRQKEEFVCKNGNRVNWYTCGPTVYDASHMGHARSYISFDILRRVMADYFGLDILYVMNITDIDDKIIKRARQNYLYDQYVKEERSLNELIDDATAVVNYYENIVKTTVDPDKKTAMQKMLDNVALAVQALKSALEGNNEEKISEAKCSLLKSAKDPISEWLDSRLGGTVKDNAIFTTLARFWENEFHKDMKALNVLPPDVLTRVSEYVPQIIKFIEKIIENGMAYESNGSVYFNVSEFDSKEKHHYARLVPEAYGDTKSLQEGEGDLSADTSEKRSANDFALWKRSKAGEPSWESPWGAGRPGWHIECSAMASDVFGDKLDIHTGGVDLKFPHHDNELAQSEAHFDQPGWVNYFLHTGHLTISGCKMSKSLKNFVSISDALQRHTSRQLRLAFLLHGWKETLDYSNNTMEMAIQTEKMFNEFFLTVKDALRAGYDEGCGGEWRDEERALAGKLSATKEQVHAALCDNIDTRGALDALRELVAACHVFLRGPAAAPRAAPLLARAARFVTDVLHVFGAVGGPRGGIGFPVDDAGVVNLEEAVMPYLEALSSFRARVRDAARTAKAGDVLALCDTLRDVDLPELGVRLEDKPDRTVVKLVSKEELIREKEEKKRLEAEKLKKKQELAEAQRLKDEQKKIPPGELFRKETDKYSKFDDKEFFLTVKDALRAGYDEGCGGEWRDEERALAGKLSATKEQVHAALCDNIDTRGALDALRELVAACHVFLRGAAPRAAPLLARAARFVTDVLHVFGAVGGPRGGIGFPVDDAGVNLEEAVMPYLEALSSFRARVRDAARTAKAGDVLALCDTLRDVDLPELGVRLEDKPDRTVVKLVSKEELIREKEEKKRLEAEKLKKKQELAEAQRLKDEQKKIPPGELFRKETDKYSKFDDKGLPTHDHEGKEISKGLVKKLQKLQQAQEKKYNEYLASVKTS</sequence>
<accession>A0ACC0KU86</accession>
<reference evidence="1 2" key="1">
    <citation type="journal article" date="2022" name="Genome Biol. Evol.">
        <title>The Spruce Budworm Genome: Reconstructing the Evolutionary History of Antifreeze Proteins.</title>
        <authorList>
            <person name="Beliveau C."/>
            <person name="Gagne P."/>
            <person name="Picq S."/>
            <person name="Vernygora O."/>
            <person name="Keeling C.I."/>
            <person name="Pinkney K."/>
            <person name="Doucet D."/>
            <person name="Wen F."/>
            <person name="Johnston J.S."/>
            <person name="Maaroufi H."/>
            <person name="Boyle B."/>
            <person name="Laroche J."/>
            <person name="Dewar K."/>
            <person name="Juretic N."/>
            <person name="Blackburn G."/>
            <person name="Nisole A."/>
            <person name="Brunet B."/>
            <person name="Brandao M."/>
            <person name="Lumley L."/>
            <person name="Duan J."/>
            <person name="Quan G."/>
            <person name="Lucarotti C.J."/>
            <person name="Roe A.D."/>
            <person name="Sperling F.A.H."/>
            <person name="Levesque R.C."/>
            <person name="Cusson M."/>
        </authorList>
    </citation>
    <scope>NUCLEOTIDE SEQUENCE [LARGE SCALE GENOMIC DNA]</scope>
    <source>
        <strain evidence="1">Glfc:IPQL:Cfum</strain>
    </source>
</reference>
<gene>
    <name evidence="1" type="ORF">MSG28_001526</name>
</gene>
<dbReference type="Proteomes" id="UP001064048">
    <property type="component" value="Chromosome 2"/>
</dbReference>
<organism evidence="1 2">
    <name type="scientific">Choristoneura fumiferana</name>
    <name type="common">Spruce budworm moth</name>
    <name type="synonym">Archips fumiferana</name>
    <dbReference type="NCBI Taxonomy" id="7141"/>
    <lineage>
        <taxon>Eukaryota</taxon>
        <taxon>Metazoa</taxon>
        <taxon>Ecdysozoa</taxon>
        <taxon>Arthropoda</taxon>
        <taxon>Hexapoda</taxon>
        <taxon>Insecta</taxon>
        <taxon>Pterygota</taxon>
        <taxon>Neoptera</taxon>
        <taxon>Endopterygota</taxon>
        <taxon>Lepidoptera</taxon>
        <taxon>Glossata</taxon>
        <taxon>Ditrysia</taxon>
        <taxon>Tortricoidea</taxon>
        <taxon>Tortricidae</taxon>
        <taxon>Tortricinae</taxon>
        <taxon>Choristoneura</taxon>
    </lineage>
</organism>
<keyword evidence="2" id="KW-1185">Reference proteome</keyword>
<dbReference type="EMBL" id="CM046102">
    <property type="protein sequence ID" value="KAI8440119.1"/>
    <property type="molecule type" value="Genomic_DNA"/>
</dbReference>